<dbReference type="RefSeq" id="WP_212904426.1">
    <property type="nucleotide sequence ID" value="NZ_BOPZ01000021.1"/>
</dbReference>
<evidence type="ECO:0000313" key="2">
    <source>
        <dbReference type="Proteomes" id="UP000679179"/>
    </source>
</evidence>
<dbReference type="Proteomes" id="UP000679179">
    <property type="component" value="Unassembled WGS sequence"/>
</dbReference>
<name>A0A919S1Z1_9CLOT</name>
<reference evidence="1" key="1">
    <citation type="submission" date="2021-03" db="EMBL/GenBank/DDBJ databases">
        <title>Taxonomic study of Clostridium polyendosporum from meadow-gley soil under rice.</title>
        <authorList>
            <person name="Kobayashi H."/>
            <person name="Tanizawa Y."/>
            <person name="Yagura M."/>
        </authorList>
    </citation>
    <scope>NUCLEOTIDE SEQUENCE</scope>
    <source>
        <strain evidence="1">JCM 30710</strain>
    </source>
</reference>
<dbReference type="EMBL" id="BOPZ01000021">
    <property type="protein sequence ID" value="GIM29740.1"/>
    <property type="molecule type" value="Genomic_DNA"/>
</dbReference>
<accession>A0A919S1Z1</accession>
<dbReference type="AlphaFoldDB" id="A0A919S1Z1"/>
<organism evidence="1 2">
    <name type="scientific">Clostridium polyendosporum</name>
    <dbReference type="NCBI Taxonomy" id="69208"/>
    <lineage>
        <taxon>Bacteria</taxon>
        <taxon>Bacillati</taxon>
        <taxon>Bacillota</taxon>
        <taxon>Clostridia</taxon>
        <taxon>Eubacteriales</taxon>
        <taxon>Clostridiaceae</taxon>
        <taxon>Clostridium</taxon>
    </lineage>
</organism>
<keyword evidence="2" id="KW-1185">Reference proteome</keyword>
<proteinExistence type="predicted"/>
<evidence type="ECO:0000313" key="1">
    <source>
        <dbReference type="EMBL" id="GIM29740.1"/>
    </source>
</evidence>
<protein>
    <submittedName>
        <fullName evidence="1">Uncharacterized protein</fullName>
    </submittedName>
</protein>
<gene>
    <name evidence="1" type="ORF">CPJCM30710_24060</name>
</gene>
<sequence>MIFIVFSANDEGFGVELTTENLDKAIEKFKEDEENYTIEVWNENEDKIAELNCESDSNDSIERADSLTISKYYYLDINEEDIRFENLDEVIKYLRNLK</sequence>
<comment type="caution">
    <text evidence="1">The sequence shown here is derived from an EMBL/GenBank/DDBJ whole genome shotgun (WGS) entry which is preliminary data.</text>
</comment>